<proteinExistence type="inferred from homology"/>
<dbReference type="Proteomes" id="UP000828390">
    <property type="component" value="Unassembled WGS sequence"/>
</dbReference>
<dbReference type="GO" id="GO:0030681">
    <property type="term" value="C:multimeric ribonuclease P complex"/>
    <property type="evidence" value="ECO:0007669"/>
    <property type="project" value="TreeGrafter"/>
</dbReference>
<dbReference type="SUPFAM" id="SSF160350">
    <property type="entry name" value="Rnp2-like"/>
    <property type="match status" value="1"/>
</dbReference>
<evidence type="ECO:0000313" key="3">
    <source>
        <dbReference type="EMBL" id="KAH3881443.1"/>
    </source>
</evidence>
<keyword evidence="2" id="KW-0819">tRNA processing</keyword>
<dbReference type="AlphaFoldDB" id="A0A9D4RWI1"/>
<dbReference type="OrthoDB" id="2262258at2759"/>
<evidence type="ECO:0000313" key="4">
    <source>
        <dbReference type="Proteomes" id="UP000828390"/>
    </source>
</evidence>
<reference evidence="3" key="2">
    <citation type="submission" date="2020-11" db="EMBL/GenBank/DDBJ databases">
        <authorList>
            <person name="McCartney M.A."/>
            <person name="Auch B."/>
            <person name="Kono T."/>
            <person name="Mallez S."/>
            <person name="Becker A."/>
            <person name="Gohl D.M."/>
            <person name="Silverstein K.A.T."/>
            <person name="Koren S."/>
            <person name="Bechman K.B."/>
            <person name="Herman A."/>
            <person name="Abrahante J.E."/>
            <person name="Garbe J."/>
        </authorList>
    </citation>
    <scope>NUCLEOTIDE SEQUENCE</scope>
    <source>
        <strain evidence="3">Duluth1</strain>
        <tissue evidence="3">Whole animal</tissue>
    </source>
</reference>
<dbReference type="PANTHER" id="PTHR15441:SF1">
    <property type="entry name" value="RIBONUCLEASE P PROTEIN SUBUNIT P14"/>
    <property type="match status" value="1"/>
</dbReference>
<dbReference type="GO" id="GO:0001682">
    <property type="term" value="P:tRNA 5'-leader removal"/>
    <property type="evidence" value="ECO:0007669"/>
    <property type="project" value="InterPro"/>
</dbReference>
<gene>
    <name evidence="3" type="ORF">DPMN_005369</name>
</gene>
<accession>A0A9D4RWI1</accession>
<dbReference type="InterPro" id="IPR002759">
    <property type="entry name" value="Pop5/Rpp14/Rnp2-like"/>
</dbReference>
<dbReference type="Gene3D" id="3.30.70.3250">
    <property type="entry name" value="Ribonuclease P, Pop5 subunit"/>
    <property type="match status" value="1"/>
</dbReference>
<sequence>MYKKVVSKGCLDFCYMKVRLDFEEGTHAHIDIVAFKQIILEAAQSMFGLALSCSLIDVLIYEKSSRTAVLRIPNINLSKIWSALSLYSNMNGLSCAFRILQISPHLMALSGNSRLMSLEVVEH</sequence>
<dbReference type="Pfam" id="PF01900">
    <property type="entry name" value="RNase_P_Rpp14"/>
    <property type="match status" value="1"/>
</dbReference>
<comment type="caution">
    <text evidence="3">The sequence shown here is derived from an EMBL/GenBank/DDBJ whole genome shotgun (WGS) entry which is preliminary data.</text>
</comment>
<name>A0A9D4RWI1_DREPO</name>
<organism evidence="3 4">
    <name type="scientific">Dreissena polymorpha</name>
    <name type="common">Zebra mussel</name>
    <name type="synonym">Mytilus polymorpha</name>
    <dbReference type="NCBI Taxonomy" id="45954"/>
    <lineage>
        <taxon>Eukaryota</taxon>
        <taxon>Metazoa</taxon>
        <taxon>Spiralia</taxon>
        <taxon>Lophotrochozoa</taxon>
        <taxon>Mollusca</taxon>
        <taxon>Bivalvia</taxon>
        <taxon>Autobranchia</taxon>
        <taxon>Heteroconchia</taxon>
        <taxon>Euheterodonta</taxon>
        <taxon>Imparidentia</taxon>
        <taxon>Neoheterodontei</taxon>
        <taxon>Myida</taxon>
        <taxon>Dreissenoidea</taxon>
        <taxon>Dreissenidae</taxon>
        <taxon>Dreissena</taxon>
    </lineage>
</organism>
<dbReference type="InterPro" id="IPR038085">
    <property type="entry name" value="Rnp2-like_sf"/>
</dbReference>
<evidence type="ECO:0000256" key="2">
    <source>
        <dbReference type="ARBA" id="ARBA00022694"/>
    </source>
</evidence>
<keyword evidence="4" id="KW-1185">Reference proteome</keyword>
<reference evidence="3" key="1">
    <citation type="journal article" date="2019" name="bioRxiv">
        <title>The Genome of the Zebra Mussel, Dreissena polymorpha: A Resource for Invasive Species Research.</title>
        <authorList>
            <person name="McCartney M.A."/>
            <person name="Auch B."/>
            <person name="Kono T."/>
            <person name="Mallez S."/>
            <person name="Zhang Y."/>
            <person name="Obille A."/>
            <person name="Becker A."/>
            <person name="Abrahante J.E."/>
            <person name="Garbe J."/>
            <person name="Badalamenti J.P."/>
            <person name="Herman A."/>
            <person name="Mangelson H."/>
            <person name="Liachko I."/>
            <person name="Sullivan S."/>
            <person name="Sone E.D."/>
            <person name="Koren S."/>
            <person name="Silverstein K.A.T."/>
            <person name="Beckman K.B."/>
            <person name="Gohl D.M."/>
        </authorList>
    </citation>
    <scope>NUCLEOTIDE SEQUENCE</scope>
    <source>
        <strain evidence="3">Duluth1</strain>
        <tissue evidence="3">Whole animal</tissue>
    </source>
</reference>
<dbReference type="EMBL" id="JAIWYP010000001">
    <property type="protein sequence ID" value="KAH3881443.1"/>
    <property type="molecule type" value="Genomic_DNA"/>
</dbReference>
<protein>
    <submittedName>
        <fullName evidence="3">Uncharacterized protein</fullName>
    </submittedName>
</protein>
<dbReference type="PANTHER" id="PTHR15441">
    <property type="entry name" value="RIBONUCLEASE P PROTEIN SUBUNIT P14"/>
    <property type="match status" value="1"/>
</dbReference>
<evidence type="ECO:0000256" key="1">
    <source>
        <dbReference type="ARBA" id="ARBA00010800"/>
    </source>
</evidence>
<dbReference type="GO" id="GO:0005730">
    <property type="term" value="C:nucleolus"/>
    <property type="evidence" value="ECO:0007669"/>
    <property type="project" value="TreeGrafter"/>
</dbReference>
<comment type="similarity">
    <text evidence="1">Belongs to the eukaryotic/archaeal RNase P protein component 2 family.</text>
</comment>
<dbReference type="GO" id="GO:0033204">
    <property type="term" value="F:ribonuclease P RNA binding"/>
    <property type="evidence" value="ECO:0007669"/>
    <property type="project" value="TreeGrafter"/>
</dbReference>